<accession>A0A0K0Y802</accession>
<evidence type="ECO:0000256" key="6">
    <source>
        <dbReference type="ARBA" id="ARBA00023277"/>
    </source>
</evidence>
<comment type="subcellular location">
    <subcellularLocation>
        <location evidence="1">Secreted</location>
    </subcellularLocation>
</comment>
<dbReference type="InterPro" id="IPR043595">
    <property type="entry name" value="FaeB/C/D"/>
</dbReference>
<evidence type="ECO:0000256" key="4">
    <source>
        <dbReference type="ARBA" id="ARBA00022729"/>
    </source>
</evidence>
<dbReference type="PANTHER" id="PTHR38050:SF2">
    <property type="entry name" value="FERULOYL ESTERASE C-RELATED"/>
    <property type="match status" value="1"/>
</dbReference>
<keyword evidence="7" id="KW-0624">Polysaccharide degradation</keyword>
<keyword evidence="6" id="KW-0119">Carbohydrate metabolism</keyword>
<evidence type="ECO:0000256" key="1">
    <source>
        <dbReference type="ARBA" id="ARBA00004613"/>
    </source>
</evidence>
<dbReference type="Gene3D" id="3.40.50.1820">
    <property type="entry name" value="alpha/beta hydrolase"/>
    <property type="match status" value="1"/>
</dbReference>
<keyword evidence="3" id="KW-0858">Xylan degradation</keyword>
<dbReference type="EMBL" id="CP012160">
    <property type="protein sequence ID" value="AKS47093.1"/>
    <property type="molecule type" value="Genomic_DNA"/>
</dbReference>
<dbReference type="GO" id="GO:0045493">
    <property type="term" value="P:xylan catabolic process"/>
    <property type="evidence" value="ECO:0007669"/>
    <property type="project" value="UniProtKB-KW"/>
</dbReference>
<dbReference type="PANTHER" id="PTHR38050">
    <property type="match status" value="1"/>
</dbReference>
<dbReference type="AlphaFoldDB" id="A0A0K0Y802"/>
<dbReference type="Proteomes" id="UP000067444">
    <property type="component" value="Chromosome"/>
</dbReference>
<sequence>MRFLVLAVITCLLGTQLAAEQLFGRDVVITDARHDRGARAPLVIVMHGFLGTPEEIRRSSGFDRVARANGLVVVYPSGLRRRWNDGRSPANETYDVGFLTQLVSSFVSDGRADLSQVYAVGHSNGGGMAMRLACDRPNLLAGIAVVATKVPSAYTCPQGLPVPAIFIHGTLDPIAPHVGRPGGARLGATMSAADGMATWQQRNRCGASRVVQTIDTQNDGTAVQVIDYAGCTAALRYLLIEGHGHGWPRQRARATRLLGPATQELDASSAIWQFFGQL</sequence>
<name>A0A0K0Y802_9RHOB</name>
<dbReference type="InterPro" id="IPR000801">
    <property type="entry name" value="Esterase-like"/>
</dbReference>
<keyword evidence="4" id="KW-0732">Signal</keyword>
<evidence type="ECO:0000256" key="7">
    <source>
        <dbReference type="ARBA" id="ARBA00023326"/>
    </source>
</evidence>
<dbReference type="RefSeq" id="WP_049835330.1">
    <property type="nucleotide sequence ID" value="NZ_CP012160.1"/>
</dbReference>
<dbReference type="SUPFAM" id="SSF53474">
    <property type="entry name" value="alpha/beta-Hydrolases"/>
    <property type="match status" value="1"/>
</dbReference>
<proteinExistence type="predicted"/>
<dbReference type="OrthoDB" id="9767239at2"/>
<dbReference type="GO" id="GO:0030600">
    <property type="term" value="F:feruloyl esterase activity"/>
    <property type="evidence" value="ECO:0007669"/>
    <property type="project" value="InterPro"/>
</dbReference>
<organism evidence="8 9">
    <name type="scientific">Octadecabacter temperatus</name>
    <dbReference type="NCBI Taxonomy" id="1458307"/>
    <lineage>
        <taxon>Bacteria</taxon>
        <taxon>Pseudomonadati</taxon>
        <taxon>Pseudomonadota</taxon>
        <taxon>Alphaproteobacteria</taxon>
        <taxon>Rhodobacterales</taxon>
        <taxon>Roseobacteraceae</taxon>
        <taxon>Octadecabacter</taxon>
    </lineage>
</organism>
<dbReference type="InterPro" id="IPR029058">
    <property type="entry name" value="AB_hydrolase_fold"/>
</dbReference>
<keyword evidence="2" id="KW-0964">Secreted</keyword>
<dbReference type="KEGG" id="otm:OSB_25630"/>
<evidence type="ECO:0000256" key="5">
    <source>
        <dbReference type="ARBA" id="ARBA00022801"/>
    </source>
</evidence>
<dbReference type="GO" id="GO:0005576">
    <property type="term" value="C:extracellular region"/>
    <property type="evidence" value="ECO:0007669"/>
    <property type="project" value="UniProtKB-SubCell"/>
</dbReference>
<reference evidence="8 9" key="1">
    <citation type="journal article" date="2015" name="Genome Announc.">
        <title>Closed Genome Sequence of Octadecabacter temperatus SB1, the First Mesophilic Species of the Genus Octadecabacter.</title>
        <authorList>
            <person name="Voget S."/>
            <person name="Billerbeck S."/>
            <person name="Simon M."/>
            <person name="Daniel R."/>
        </authorList>
    </citation>
    <scope>NUCLEOTIDE SEQUENCE [LARGE SCALE GENOMIC DNA]</scope>
    <source>
        <strain evidence="8 9">SB1</strain>
    </source>
</reference>
<protein>
    <submittedName>
        <fullName evidence="8">Alpha/beta hydrolase family protein</fullName>
    </submittedName>
</protein>
<dbReference type="Pfam" id="PF00756">
    <property type="entry name" value="Esterase"/>
    <property type="match status" value="1"/>
</dbReference>
<evidence type="ECO:0000256" key="3">
    <source>
        <dbReference type="ARBA" id="ARBA00022651"/>
    </source>
</evidence>
<keyword evidence="9" id="KW-1185">Reference proteome</keyword>
<evidence type="ECO:0000256" key="2">
    <source>
        <dbReference type="ARBA" id="ARBA00022525"/>
    </source>
</evidence>
<evidence type="ECO:0000313" key="8">
    <source>
        <dbReference type="EMBL" id="AKS47093.1"/>
    </source>
</evidence>
<evidence type="ECO:0000313" key="9">
    <source>
        <dbReference type="Proteomes" id="UP000067444"/>
    </source>
</evidence>
<dbReference type="STRING" id="1458307.OSB_25630"/>
<gene>
    <name evidence="8" type="ORF">OSB_25630</name>
</gene>
<keyword evidence="5 8" id="KW-0378">Hydrolase</keyword>